<keyword evidence="1" id="KW-0472">Membrane</keyword>
<sequence>MTEYSKSVFSDPKLLREKLGLYLKTNDALKVEIYAQAAEKFFLSGGKMMLKSTPTWSWYAFFFYFLPLVYRKLYAKAVIYYLLSIFLPITMIVLPMYFKYYVIKRFEKYLDLGDDSALVQFGGKNVIAIWIITVIIPIVLSLAISAILFFMIKSASSNDDARQEMAEYFFDEATKNFKTTNNAPNLGKILQDALKFYDKNGYMDELSMMTSEPLNKPTDVGAEGTVYDFYNNNKKLCMRLIISSRGGKWRGGLNQKDPDCSGFITDVLSSGHALDILMDENGFEPMSLRAKNHSTPENVLETLRLLVGDYDKYKAANDKSITKISQFSKARLTDELVDTEGSGEDTKSIYYNNRNCIYVYFSPYDGALTMGYQYDKDHRCDDLKNNVEIKNIVSKFATQN</sequence>
<keyword evidence="1" id="KW-1133">Transmembrane helix</keyword>
<accession>U2FPP5</accession>
<dbReference type="RefSeq" id="WP_021092217.1">
    <property type="nucleotide sequence ID" value="NZ_ANNJ01000003.1"/>
</dbReference>
<dbReference type="PATRIC" id="fig|1242965.3.peg.291"/>
<feature type="transmembrane region" description="Helical" evidence="1">
    <location>
        <begin position="127"/>
        <end position="152"/>
    </location>
</feature>
<proteinExistence type="predicted"/>
<keyword evidence="1" id="KW-0812">Transmembrane</keyword>
<reference evidence="2 3" key="1">
    <citation type="journal article" date="2013" name="BMC Genomics">
        <title>Comparative genomics of Campylobacter concisus isolates reveals genetic diversity and provides insights into disease association.</title>
        <authorList>
            <person name="Deshpande N.P."/>
            <person name="Kaakoush N.O."/>
            <person name="Wilkins M.R."/>
            <person name="Mitchell H.M."/>
        </authorList>
    </citation>
    <scope>NUCLEOTIDE SEQUENCE [LARGE SCALE GENOMIC DNA]</scope>
    <source>
        <strain evidence="2 3">UNSW2</strain>
    </source>
</reference>
<evidence type="ECO:0000313" key="2">
    <source>
        <dbReference type="EMBL" id="ERJ32435.1"/>
    </source>
</evidence>
<evidence type="ECO:0000256" key="1">
    <source>
        <dbReference type="SAM" id="Phobius"/>
    </source>
</evidence>
<gene>
    <name evidence="2" type="ORF">UNSW2_64</name>
</gene>
<name>U2FPP5_9BACT</name>
<protein>
    <submittedName>
        <fullName evidence="2">Uncharacterized protein</fullName>
    </submittedName>
</protein>
<feature type="transmembrane region" description="Helical" evidence="1">
    <location>
        <begin position="78"/>
        <end position="98"/>
    </location>
</feature>
<dbReference type="AlphaFoldDB" id="U2FPP5"/>
<comment type="caution">
    <text evidence="2">The sequence shown here is derived from an EMBL/GenBank/DDBJ whole genome shotgun (WGS) entry which is preliminary data.</text>
</comment>
<organism evidence="2 3">
    <name type="scientific">Campylobacter concisus UNSW2</name>
    <dbReference type="NCBI Taxonomy" id="1242965"/>
    <lineage>
        <taxon>Bacteria</taxon>
        <taxon>Pseudomonadati</taxon>
        <taxon>Campylobacterota</taxon>
        <taxon>Epsilonproteobacteria</taxon>
        <taxon>Campylobacterales</taxon>
        <taxon>Campylobacteraceae</taxon>
        <taxon>Campylobacter</taxon>
    </lineage>
</organism>
<evidence type="ECO:0000313" key="3">
    <source>
        <dbReference type="Proteomes" id="UP000016625"/>
    </source>
</evidence>
<dbReference type="Proteomes" id="UP000016625">
    <property type="component" value="Unassembled WGS sequence"/>
</dbReference>
<feature type="transmembrane region" description="Helical" evidence="1">
    <location>
        <begin position="56"/>
        <end position="71"/>
    </location>
</feature>
<dbReference type="EMBL" id="ANNJ01000003">
    <property type="protein sequence ID" value="ERJ32435.1"/>
    <property type="molecule type" value="Genomic_DNA"/>
</dbReference>